<dbReference type="PROSITE" id="PS51819">
    <property type="entry name" value="VOC"/>
    <property type="match status" value="1"/>
</dbReference>
<evidence type="ECO:0000313" key="4">
    <source>
        <dbReference type="EMBL" id="VAW00897.1"/>
    </source>
</evidence>
<dbReference type="CDD" id="cd07249">
    <property type="entry name" value="MMCE"/>
    <property type="match status" value="1"/>
</dbReference>
<protein>
    <submittedName>
        <fullName evidence="4">Methylmalonyl-CoA epimerase</fullName>
        <ecNumber evidence="4">5.1.99.1</ecNumber>
    </submittedName>
</protein>
<dbReference type="NCBIfam" id="TIGR03081">
    <property type="entry name" value="metmalonyl_epim"/>
    <property type="match status" value="1"/>
</dbReference>
<sequence>MSFGMRPIPGRLAHCLGLQVVLAWIRCAMIADWSDTVTHRWYRCSMLPYNLDHVAIAVENLDSAIDGYRTLFNIEVLYREVVADQGVEEAMLAVGGSCVQLLAPLSPDTPVGKFLATRGEGLHHLAFAVPDIVAALEHLKELDAELIDETPRIGGRGARIAFVHPRELTGTLIELVEVPGE</sequence>
<evidence type="ECO:0000256" key="2">
    <source>
        <dbReference type="ARBA" id="ARBA00022723"/>
    </source>
</evidence>
<evidence type="ECO:0000259" key="3">
    <source>
        <dbReference type="PROSITE" id="PS51819"/>
    </source>
</evidence>
<gene>
    <name evidence="4" type="ORF">MNBD_ACTINO02-1399</name>
</gene>
<dbReference type="EMBL" id="UOEK01000196">
    <property type="protein sequence ID" value="VAW00897.1"/>
    <property type="molecule type" value="Genomic_DNA"/>
</dbReference>
<dbReference type="PANTHER" id="PTHR43048">
    <property type="entry name" value="METHYLMALONYL-COA EPIMERASE"/>
    <property type="match status" value="1"/>
</dbReference>
<feature type="domain" description="VOC" evidence="3">
    <location>
        <begin position="50"/>
        <end position="178"/>
    </location>
</feature>
<dbReference type="InterPro" id="IPR017515">
    <property type="entry name" value="MeMalonyl-CoA_epimerase"/>
</dbReference>
<proteinExistence type="inferred from homology"/>
<evidence type="ECO:0000256" key="1">
    <source>
        <dbReference type="ARBA" id="ARBA00009308"/>
    </source>
</evidence>
<keyword evidence="2" id="KW-0479">Metal-binding</keyword>
<accession>A0A3B0SIX6</accession>
<dbReference type="InterPro" id="IPR051785">
    <property type="entry name" value="MMCE/EMCE_epimerase"/>
</dbReference>
<dbReference type="SUPFAM" id="SSF54593">
    <property type="entry name" value="Glyoxalase/Bleomycin resistance protein/Dihydroxybiphenyl dioxygenase"/>
    <property type="match status" value="1"/>
</dbReference>
<dbReference type="GO" id="GO:0046491">
    <property type="term" value="P:L-methylmalonyl-CoA metabolic process"/>
    <property type="evidence" value="ECO:0007669"/>
    <property type="project" value="TreeGrafter"/>
</dbReference>
<dbReference type="InterPro" id="IPR029068">
    <property type="entry name" value="Glyas_Bleomycin-R_OHBP_Dase"/>
</dbReference>
<dbReference type="AlphaFoldDB" id="A0A3B0SIX6"/>
<dbReference type="Pfam" id="PF13669">
    <property type="entry name" value="Glyoxalase_4"/>
    <property type="match status" value="1"/>
</dbReference>
<dbReference type="Gene3D" id="3.10.180.10">
    <property type="entry name" value="2,3-Dihydroxybiphenyl 1,2-Dioxygenase, domain 1"/>
    <property type="match status" value="1"/>
</dbReference>
<reference evidence="4" key="1">
    <citation type="submission" date="2018-06" db="EMBL/GenBank/DDBJ databases">
        <authorList>
            <person name="Zhirakovskaya E."/>
        </authorList>
    </citation>
    <scope>NUCLEOTIDE SEQUENCE</scope>
</reference>
<dbReference type="InterPro" id="IPR037523">
    <property type="entry name" value="VOC_core"/>
</dbReference>
<dbReference type="GO" id="GO:0046872">
    <property type="term" value="F:metal ion binding"/>
    <property type="evidence" value="ECO:0007669"/>
    <property type="project" value="UniProtKB-KW"/>
</dbReference>
<dbReference type="GO" id="GO:0004493">
    <property type="term" value="F:methylmalonyl-CoA epimerase activity"/>
    <property type="evidence" value="ECO:0007669"/>
    <property type="project" value="UniProtKB-EC"/>
</dbReference>
<dbReference type="PANTHER" id="PTHR43048:SF3">
    <property type="entry name" value="METHYLMALONYL-COA EPIMERASE, MITOCHONDRIAL"/>
    <property type="match status" value="1"/>
</dbReference>
<name>A0A3B0SIX6_9ZZZZ</name>
<comment type="similarity">
    <text evidence="1">Belongs to the methylmalonyl-CoA epimerase family.</text>
</comment>
<keyword evidence="4" id="KW-0413">Isomerase</keyword>
<organism evidence="4">
    <name type="scientific">hydrothermal vent metagenome</name>
    <dbReference type="NCBI Taxonomy" id="652676"/>
    <lineage>
        <taxon>unclassified sequences</taxon>
        <taxon>metagenomes</taxon>
        <taxon>ecological metagenomes</taxon>
    </lineage>
</organism>
<dbReference type="EC" id="5.1.99.1" evidence="4"/>